<keyword evidence="2" id="KW-1133">Transmembrane helix</keyword>
<feature type="transmembrane region" description="Helical" evidence="2">
    <location>
        <begin position="403"/>
        <end position="425"/>
    </location>
</feature>
<keyword evidence="5" id="KW-1185">Reference proteome</keyword>
<dbReference type="InterPro" id="IPR010295">
    <property type="entry name" value="DUF898"/>
</dbReference>
<reference evidence="5" key="1">
    <citation type="submission" date="2016-10" db="EMBL/GenBank/DDBJ databases">
        <authorList>
            <person name="Varghese N."/>
            <person name="Submissions S."/>
        </authorList>
    </citation>
    <scope>NUCLEOTIDE SEQUENCE [LARGE SCALE GENOMIC DNA]</scope>
    <source>
        <strain evidence="5">KH1P1</strain>
    </source>
</reference>
<evidence type="ECO:0000256" key="1">
    <source>
        <dbReference type="SAM" id="MobiDB-lite"/>
    </source>
</evidence>
<keyword evidence="2" id="KW-0472">Membrane</keyword>
<feature type="domain" description="Zinc-ribbon" evidence="3">
    <location>
        <begin position="2"/>
        <end position="24"/>
    </location>
</feature>
<feature type="transmembrane region" description="Helical" evidence="2">
    <location>
        <begin position="458"/>
        <end position="480"/>
    </location>
</feature>
<feature type="transmembrane region" description="Helical" evidence="2">
    <location>
        <begin position="173"/>
        <end position="204"/>
    </location>
</feature>
<dbReference type="EMBL" id="FOIL01000006">
    <property type="protein sequence ID" value="SET13962.1"/>
    <property type="molecule type" value="Genomic_DNA"/>
</dbReference>
<accession>A0A1I0C3E4</accession>
<feature type="compositionally biased region" description="Polar residues" evidence="1">
    <location>
        <begin position="102"/>
        <end position="112"/>
    </location>
</feature>
<evidence type="ECO:0000256" key="2">
    <source>
        <dbReference type="SAM" id="Phobius"/>
    </source>
</evidence>
<feature type="compositionally biased region" description="Basic and acidic residues" evidence="1">
    <location>
        <begin position="138"/>
        <end position="148"/>
    </location>
</feature>
<evidence type="ECO:0000313" key="4">
    <source>
        <dbReference type="EMBL" id="SET13962.1"/>
    </source>
</evidence>
<evidence type="ECO:0000259" key="3">
    <source>
        <dbReference type="Pfam" id="PF13240"/>
    </source>
</evidence>
<feature type="transmembrane region" description="Helical" evidence="2">
    <location>
        <begin position="508"/>
        <end position="529"/>
    </location>
</feature>
<feature type="transmembrane region" description="Helical" evidence="2">
    <location>
        <begin position="211"/>
        <end position="231"/>
    </location>
</feature>
<gene>
    <name evidence="4" type="ORF">SAMN04487771_10062</name>
</gene>
<proteinExistence type="predicted"/>
<feature type="compositionally biased region" description="Basic and acidic residues" evidence="1">
    <location>
        <begin position="309"/>
        <end position="322"/>
    </location>
</feature>
<feature type="region of interest" description="Disordered" evidence="1">
    <location>
        <begin position="31"/>
        <end position="77"/>
    </location>
</feature>
<feature type="compositionally biased region" description="Low complexity" evidence="1">
    <location>
        <begin position="45"/>
        <end position="74"/>
    </location>
</feature>
<protein>
    <recommendedName>
        <fullName evidence="3">Zinc-ribbon domain-containing protein</fullName>
    </recommendedName>
</protein>
<dbReference type="Proteomes" id="UP000199820">
    <property type="component" value="Unassembled WGS sequence"/>
</dbReference>
<dbReference type="Pfam" id="PF13240">
    <property type="entry name" value="Zn_Ribbon_1"/>
    <property type="match status" value="1"/>
</dbReference>
<feature type="region of interest" description="Disordered" evidence="1">
    <location>
        <begin position="306"/>
        <end position="332"/>
    </location>
</feature>
<keyword evidence="2" id="KW-0812">Transmembrane</keyword>
<dbReference type="Pfam" id="PF05987">
    <property type="entry name" value="DUF898"/>
    <property type="match status" value="2"/>
</dbReference>
<feature type="transmembrane region" description="Helical" evidence="2">
    <location>
        <begin position="350"/>
        <end position="372"/>
    </location>
</feature>
<dbReference type="AlphaFoldDB" id="A0A1I0C3E4"/>
<feature type="compositionally biased region" description="Polar residues" evidence="1">
    <location>
        <begin position="124"/>
        <end position="133"/>
    </location>
</feature>
<sequence>MFCPNCGQRVQDGQKFCDSCGTKLADYLVDESEQENTVGPENGVAEIGSGAAEAETGATETETGAAETENGSAEAETDIAEIKVGAPETGNVAAEMKAGAQENGTDARSWNGATAPADSRTENGHSGNKTETAGTEKAGTDSEGSRCDDLKNSGVKELLSLENIELLAAAGPILPFVSIVVGIVIGLVFGLFRFMPFGLGLYYFQRCVKNILDFAVILLCMASVVSAGYVIATDEKCRTENGYSALILLAADVIALIAAFGIPGKTVIALILLVFGLDVISRVMIQKQGIGSRIDPQKDFDAFKGYFDNSDRKQNGKDETRKKAPARSAVSGERMNSKESYFDGRGIELLGYWFLGGLLIVCTLGIATPWVICMIQKWKKSHTVVDGRRLQFNGRGIELLGRWLLWELLTIVTCGIYSFFVHVAVLKWETKHTFYEGMDERDGEEFPESVFDGNTFEYVGYSIMTSIVTMITCGIGYPWMECYITNWRAQHTRYCGDRLKFDGKGVELFGHYILICILSAVTCGIYAPWGVCRVNNWLASHLSVDRDRSYHGNGRPNDGKDPLEEAFYM</sequence>
<feature type="region of interest" description="Disordered" evidence="1">
    <location>
        <begin position="98"/>
        <end position="148"/>
    </location>
</feature>
<dbReference type="RefSeq" id="WP_177171144.1">
    <property type="nucleotide sequence ID" value="NZ_FOIL01000006.1"/>
</dbReference>
<organism evidence="4 5">
    <name type="scientific">[Clostridium] aminophilum</name>
    <dbReference type="NCBI Taxonomy" id="1526"/>
    <lineage>
        <taxon>Bacteria</taxon>
        <taxon>Bacillati</taxon>
        <taxon>Bacillota</taxon>
        <taxon>Clostridia</taxon>
        <taxon>Lachnospirales</taxon>
        <taxon>Lachnospiraceae</taxon>
    </lineage>
</organism>
<evidence type="ECO:0000313" key="5">
    <source>
        <dbReference type="Proteomes" id="UP000199820"/>
    </source>
</evidence>
<name>A0A1I0C3E4_9FIRM</name>
<dbReference type="InterPro" id="IPR026870">
    <property type="entry name" value="Zinc_ribbon_dom"/>
</dbReference>
<feature type="region of interest" description="Disordered" evidence="1">
    <location>
        <begin position="549"/>
        <end position="569"/>
    </location>
</feature>